<evidence type="ECO:0000256" key="1">
    <source>
        <dbReference type="SAM" id="Phobius"/>
    </source>
</evidence>
<dbReference type="RefSeq" id="WP_387702151.1">
    <property type="nucleotide sequence ID" value="NZ_JBIAMX010000016.1"/>
</dbReference>
<organism evidence="2 3">
    <name type="scientific">Nocardia thailandica</name>
    <dbReference type="NCBI Taxonomy" id="257275"/>
    <lineage>
        <taxon>Bacteria</taxon>
        <taxon>Bacillati</taxon>
        <taxon>Actinomycetota</taxon>
        <taxon>Actinomycetes</taxon>
        <taxon>Mycobacteriales</taxon>
        <taxon>Nocardiaceae</taxon>
        <taxon>Nocardia</taxon>
    </lineage>
</organism>
<proteinExistence type="predicted"/>
<keyword evidence="1" id="KW-1133">Transmembrane helix</keyword>
<sequence>MYWYDHGPDHMGYAWMGMGMLLLWALTTLVVVLVALRFAPRSRPDAQDSPARPAEQVLAQRFARGDIDEPEYLARLEVLRRPDR</sequence>
<keyword evidence="3" id="KW-1185">Reference proteome</keyword>
<comment type="caution">
    <text evidence="2">The sequence shown here is derived from an EMBL/GenBank/DDBJ whole genome shotgun (WGS) entry which is preliminary data.</text>
</comment>
<reference evidence="2 3" key="1">
    <citation type="submission" date="2024-10" db="EMBL/GenBank/DDBJ databases">
        <title>The Natural Products Discovery Center: Release of the First 8490 Sequenced Strains for Exploring Actinobacteria Biosynthetic Diversity.</title>
        <authorList>
            <person name="Kalkreuter E."/>
            <person name="Kautsar S.A."/>
            <person name="Yang D."/>
            <person name="Bader C.D."/>
            <person name="Teijaro C.N."/>
            <person name="Fluegel L."/>
            <person name="Davis C.M."/>
            <person name="Simpson J.R."/>
            <person name="Lauterbach L."/>
            <person name="Steele A.D."/>
            <person name="Gui C."/>
            <person name="Meng S."/>
            <person name="Li G."/>
            <person name="Viehrig K."/>
            <person name="Ye F."/>
            <person name="Su P."/>
            <person name="Kiefer A.F."/>
            <person name="Nichols A."/>
            <person name="Cepeda A.J."/>
            <person name="Yan W."/>
            <person name="Fan B."/>
            <person name="Jiang Y."/>
            <person name="Adhikari A."/>
            <person name="Zheng C.-J."/>
            <person name="Schuster L."/>
            <person name="Cowan T.M."/>
            <person name="Smanski M.J."/>
            <person name="Chevrette M.G."/>
            <person name="De Carvalho L.P.S."/>
            <person name="Shen B."/>
        </authorList>
    </citation>
    <scope>NUCLEOTIDE SEQUENCE [LARGE SCALE GENOMIC DNA]</scope>
    <source>
        <strain evidence="2 3">NPDC004045</strain>
    </source>
</reference>
<keyword evidence="1" id="KW-0812">Transmembrane</keyword>
<dbReference type="EMBL" id="JBIAMX010000016">
    <property type="protein sequence ID" value="MFF0545726.1"/>
    <property type="molecule type" value="Genomic_DNA"/>
</dbReference>
<evidence type="ECO:0000313" key="3">
    <source>
        <dbReference type="Proteomes" id="UP001601444"/>
    </source>
</evidence>
<feature type="transmembrane region" description="Helical" evidence="1">
    <location>
        <begin position="12"/>
        <end position="36"/>
    </location>
</feature>
<accession>A0ABW6PTH7</accession>
<dbReference type="Proteomes" id="UP001601444">
    <property type="component" value="Unassembled WGS sequence"/>
</dbReference>
<keyword evidence="1" id="KW-0472">Membrane</keyword>
<evidence type="ECO:0000313" key="2">
    <source>
        <dbReference type="EMBL" id="MFF0545726.1"/>
    </source>
</evidence>
<gene>
    <name evidence="2" type="ORF">ACFYTF_23085</name>
</gene>
<protein>
    <submittedName>
        <fullName evidence="2">SHOCT domain-containing protein</fullName>
    </submittedName>
</protein>
<name>A0ABW6PTH7_9NOCA</name>